<feature type="domain" description="DNA mismatch repair protein S5" evidence="4">
    <location>
        <begin position="215"/>
        <end position="342"/>
    </location>
</feature>
<dbReference type="GO" id="GO:0005524">
    <property type="term" value="F:ATP binding"/>
    <property type="evidence" value="ECO:0007669"/>
    <property type="project" value="InterPro"/>
</dbReference>
<dbReference type="FunFam" id="3.30.565.10:FF:000017">
    <property type="entry name" value="PMS1 homolog 1, mismatch repair system component"/>
    <property type="match status" value="1"/>
</dbReference>
<keyword evidence="2" id="KW-0227">DNA damage</keyword>
<dbReference type="InterPro" id="IPR002099">
    <property type="entry name" value="MutL/Mlh/PMS"/>
</dbReference>
<dbReference type="OMA" id="HRCEDPE"/>
<dbReference type="Proteomes" id="UP001165740">
    <property type="component" value="Chromosome 1"/>
</dbReference>
<dbReference type="KEGG" id="bgt:106067580"/>
<dbReference type="InterPro" id="IPR038973">
    <property type="entry name" value="MutL/Mlh/Pms-like"/>
</dbReference>
<dbReference type="GO" id="GO:0016887">
    <property type="term" value="F:ATP hydrolysis activity"/>
    <property type="evidence" value="ECO:0007669"/>
    <property type="project" value="InterPro"/>
</dbReference>
<dbReference type="Pfam" id="PF01119">
    <property type="entry name" value="DNA_mis_repair"/>
    <property type="match status" value="1"/>
</dbReference>
<dbReference type="InterPro" id="IPR014721">
    <property type="entry name" value="Ribsml_uS5_D2-typ_fold_subgr"/>
</dbReference>
<comment type="similarity">
    <text evidence="1">Belongs to the DNA mismatch repair MutL/HexB family.</text>
</comment>
<dbReference type="NCBIfam" id="TIGR00585">
    <property type="entry name" value="mutl"/>
    <property type="match status" value="1"/>
</dbReference>
<dbReference type="RefSeq" id="XP_013082228.2">
    <property type="nucleotide sequence ID" value="XM_013226774.2"/>
</dbReference>
<dbReference type="GO" id="GO:0006298">
    <property type="term" value="P:mismatch repair"/>
    <property type="evidence" value="ECO:0007669"/>
    <property type="project" value="InterPro"/>
</dbReference>
<organism evidence="5 6">
    <name type="scientific">Biomphalaria glabrata</name>
    <name type="common">Bloodfluke planorb</name>
    <name type="synonym">Freshwater snail</name>
    <dbReference type="NCBI Taxonomy" id="6526"/>
    <lineage>
        <taxon>Eukaryota</taxon>
        <taxon>Metazoa</taxon>
        <taxon>Spiralia</taxon>
        <taxon>Lophotrochozoa</taxon>
        <taxon>Mollusca</taxon>
        <taxon>Gastropoda</taxon>
        <taxon>Heterobranchia</taxon>
        <taxon>Euthyneura</taxon>
        <taxon>Panpulmonata</taxon>
        <taxon>Hygrophila</taxon>
        <taxon>Lymnaeoidea</taxon>
        <taxon>Planorbidae</taxon>
        <taxon>Biomphalaria</taxon>
    </lineage>
</organism>
<dbReference type="FunFam" id="3.30.230.10:FF:000030">
    <property type="entry name" value="PMS1 homolog 1, mismatch repair system component"/>
    <property type="match status" value="1"/>
</dbReference>
<dbReference type="InterPro" id="IPR036890">
    <property type="entry name" value="HATPase_C_sf"/>
</dbReference>
<name>A0A9U8ECQ2_BIOGL</name>
<feature type="region of interest" description="Disordered" evidence="3">
    <location>
        <begin position="397"/>
        <end position="420"/>
    </location>
</feature>
<protein>
    <submittedName>
        <fullName evidence="6">PMS1 protein homolog 1-like isoform X1</fullName>
    </submittedName>
</protein>
<feature type="compositionally biased region" description="Basic and acidic residues" evidence="3">
    <location>
        <begin position="397"/>
        <end position="409"/>
    </location>
</feature>
<accession>A0A9U8ECQ2</accession>
<evidence type="ECO:0000313" key="5">
    <source>
        <dbReference type="Proteomes" id="UP001165740"/>
    </source>
</evidence>
<evidence type="ECO:0000256" key="1">
    <source>
        <dbReference type="ARBA" id="ARBA00006082"/>
    </source>
</evidence>
<dbReference type="SMART" id="SM01340">
    <property type="entry name" value="DNA_mis_repair"/>
    <property type="match status" value="1"/>
</dbReference>
<dbReference type="PANTHER" id="PTHR10073:SF54">
    <property type="entry name" value="PMS1 PROTEIN HOMOLOG 1"/>
    <property type="match status" value="1"/>
</dbReference>
<evidence type="ECO:0000313" key="6">
    <source>
        <dbReference type="RefSeq" id="XP_013082228.2"/>
    </source>
</evidence>
<dbReference type="Gene3D" id="3.30.230.10">
    <property type="match status" value="1"/>
</dbReference>
<dbReference type="GeneID" id="106067580"/>
<dbReference type="GO" id="GO:0030983">
    <property type="term" value="F:mismatched DNA binding"/>
    <property type="evidence" value="ECO:0007669"/>
    <property type="project" value="InterPro"/>
</dbReference>
<evidence type="ECO:0000256" key="2">
    <source>
        <dbReference type="ARBA" id="ARBA00022763"/>
    </source>
</evidence>
<dbReference type="Gene3D" id="3.30.565.10">
    <property type="entry name" value="Histidine kinase-like ATPase, C-terminal domain"/>
    <property type="match status" value="1"/>
</dbReference>
<dbReference type="CDD" id="cd16926">
    <property type="entry name" value="HATPase_MutL-MLH-PMS-like"/>
    <property type="match status" value="1"/>
</dbReference>
<dbReference type="PROSITE" id="PS00058">
    <property type="entry name" value="DNA_MISMATCH_REPAIR_1"/>
    <property type="match status" value="1"/>
</dbReference>
<sequence length="995" mass="110609">MANKPLQLLPKSTITLIGSSQVIVSVYSVIKELVENSVDAGTTSLDIKLENYGLDKIEVCDNGSGICSVDVPFLAKRHCTSKINSTDDLKTLQTYGFRGEALASLCEVSEMKVTTKTDNDNISQTYSIDHQGNVTESKPSHIGRGTIITACRLFHNLPVRKQYYASSQRKKDDLNKIEDFLMAFALIKPSLRITFKHDREMIWQKLPSSSLKDALNCVLSRPIASQLLFKEKTVDELKIHVSVYLPKPGSDTKVMSRSSAERTILAVNRRPVIVKELIKVLKQYYNNCHPCGMTRYPVCFVEISVPPSDVDVNVEPNKTTVFIQNMKAVQVCLEEILLEIYGPLDHVPSWHYTSSDDLSQHNHTDHSGQLSKGKNFAALVVPGELASIKKEMNHHTKFPDKDMLSENNKKKSANVTAAEEPDTTGLFDIEGDLLLVEHSDHESRNNNSKYHTNSASQIEHIGSIVGDYPSLSNNSRTYNDSLIPLTTSSVDGKETGVCNIETSETGCASVFSNKKDTVFKDAPCTSSHQEDLTFLHSSDVIDLDLAETKTNTDLSTDSSLSTAEVSSLSTAEVSSLSTAEVANKASIWSRGDCLVDSGNNLVQPVQLLASTSSHSFGKHSLDADQNVDCPAKRKRTSLMLDANQTTLDDIFGLNSVTNESPFMENVCLEKRNDNTMKETLRHENKILNENDEAKDIQKLASNKRAESVVQAVKNSKPLKTAKVSVRDQVVAMAAQSQAAKLKKSLKKKTYSKEMTVKFNIDFLRSPSQSGDSALCLQSGQKSVTFPTLTVIGQLQSCDAWVCGYKNQICIANVHRLSEVFLYRKLKETYRLEAKPCAHPLILDQRCMTETVWSTLKLLAYASRTKDTYFSITDEHLVANGFNVRCCFDGQLNLNAELVGLCDLIPAYSLNDLYEVLETLNKCPNVSLGHVRPIKVQYYLQGEAVRILKQSMANKSLSDVQAMVDKVQDISENFICLHHRPVFHTLIDLTDNETYH</sequence>
<evidence type="ECO:0000259" key="4">
    <source>
        <dbReference type="SMART" id="SM01340"/>
    </source>
</evidence>
<dbReference type="InterPro" id="IPR020568">
    <property type="entry name" value="Ribosomal_Su5_D2-typ_SF"/>
</dbReference>
<dbReference type="PANTHER" id="PTHR10073">
    <property type="entry name" value="DNA MISMATCH REPAIR PROTEIN MLH, PMS, MUTL"/>
    <property type="match status" value="1"/>
</dbReference>
<gene>
    <name evidence="6" type="primary">LOC106067580</name>
</gene>
<reference evidence="6" key="1">
    <citation type="submission" date="2025-08" db="UniProtKB">
        <authorList>
            <consortium name="RefSeq"/>
        </authorList>
    </citation>
    <scope>IDENTIFICATION</scope>
</reference>
<dbReference type="OrthoDB" id="10263226at2759"/>
<dbReference type="GO" id="GO:0140664">
    <property type="term" value="F:ATP-dependent DNA damage sensor activity"/>
    <property type="evidence" value="ECO:0007669"/>
    <property type="project" value="InterPro"/>
</dbReference>
<dbReference type="AlphaFoldDB" id="A0A9U8ECQ2"/>
<keyword evidence="5" id="KW-1185">Reference proteome</keyword>
<dbReference type="GO" id="GO:0032389">
    <property type="term" value="C:MutLalpha complex"/>
    <property type="evidence" value="ECO:0007669"/>
    <property type="project" value="TreeGrafter"/>
</dbReference>
<dbReference type="Pfam" id="PF13589">
    <property type="entry name" value="HATPase_c_3"/>
    <property type="match status" value="1"/>
</dbReference>
<dbReference type="SUPFAM" id="SSF54211">
    <property type="entry name" value="Ribosomal protein S5 domain 2-like"/>
    <property type="match status" value="1"/>
</dbReference>
<evidence type="ECO:0000256" key="3">
    <source>
        <dbReference type="SAM" id="MobiDB-lite"/>
    </source>
</evidence>
<dbReference type="SUPFAM" id="SSF55874">
    <property type="entry name" value="ATPase domain of HSP90 chaperone/DNA topoisomerase II/histidine kinase"/>
    <property type="match status" value="1"/>
</dbReference>
<dbReference type="InterPro" id="IPR013507">
    <property type="entry name" value="DNA_mismatch_S5_2-like"/>
</dbReference>
<proteinExistence type="inferred from homology"/>
<dbReference type="InterPro" id="IPR014762">
    <property type="entry name" value="DNA_mismatch_repair_CS"/>
</dbReference>